<protein>
    <submittedName>
        <fullName evidence="1">Uncharacterized protein</fullName>
    </submittedName>
</protein>
<reference evidence="1" key="1">
    <citation type="submission" date="2022-03" db="EMBL/GenBank/DDBJ databases">
        <title>Genomic analyses of argali, domestic sheep and their hybrids provide insights into chromosomal evolution, heterosis and genetic basis of agronomic traits.</title>
        <authorList>
            <person name="Li M."/>
        </authorList>
    </citation>
    <scope>NUCLEOTIDE SEQUENCE</scope>
    <source>
        <strain evidence="1">F1 hybrid</strain>
    </source>
</reference>
<proteinExistence type="predicted"/>
<dbReference type="Proteomes" id="UP001057279">
    <property type="component" value="Linkage Group LG19"/>
</dbReference>
<name>A0ACB9UC48_9CETA</name>
<keyword evidence="2" id="KW-1185">Reference proteome</keyword>
<dbReference type="EMBL" id="CM043044">
    <property type="protein sequence ID" value="KAI4564749.1"/>
    <property type="molecule type" value="Genomic_DNA"/>
</dbReference>
<sequence>MFRTHVFSVVGFVFVRVTVEPHGVGDRPLCAAFSTCISASFTWGSPGDGERGECVQDDSEREAERNVQRANGMCRKLDTELLQGLENALETDVARMQKPQPVNPELPSWPVSAFLHVPNTFSVNNVLSRTATVHHAILDDASVMSEDDHPACPDSPRGGGRRVPCPGGAWAFTSVKHYWELDVTQSSAGFCGSVKAS</sequence>
<gene>
    <name evidence="1" type="ORF">MJG53_015761</name>
</gene>
<comment type="caution">
    <text evidence="1">The sequence shown here is derived from an EMBL/GenBank/DDBJ whole genome shotgun (WGS) entry which is preliminary data.</text>
</comment>
<accession>A0ACB9UC48</accession>
<evidence type="ECO:0000313" key="1">
    <source>
        <dbReference type="EMBL" id="KAI4564749.1"/>
    </source>
</evidence>
<evidence type="ECO:0000313" key="2">
    <source>
        <dbReference type="Proteomes" id="UP001057279"/>
    </source>
</evidence>
<organism evidence="1 2">
    <name type="scientific">Ovis ammon polii x Ovis aries</name>
    <dbReference type="NCBI Taxonomy" id="2918886"/>
    <lineage>
        <taxon>Eukaryota</taxon>
        <taxon>Metazoa</taxon>
        <taxon>Chordata</taxon>
        <taxon>Craniata</taxon>
        <taxon>Vertebrata</taxon>
        <taxon>Euteleostomi</taxon>
        <taxon>Mammalia</taxon>
        <taxon>Eutheria</taxon>
        <taxon>Laurasiatheria</taxon>
        <taxon>Artiodactyla</taxon>
        <taxon>Ruminantia</taxon>
        <taxon>Pecora</taxon>
        <taxon>Bovidae</taxon>
        <taxon>Caprinae</taxon>
        <taxon>Ovis</taxon>
    </lineage>
</organism>